<organism evidence="2 3">
    <name type="scientific">Acinetobacter guillouiae</name>
    <name type="common">Acinetobacter genomosp. 11</name>
    <dbReference type="NCBI Taxonomy" id="106649"/>
    <lineage>
        <taxon>Bacteria</taxon>
        <taxon>Pseudomonadati</taxon>
        <taxon>Pseudomonadota</taxon>
        <taxon>Gammaproteobacteria</taxon>
        <taxon>Moraxellales</taxon>
        <taxon>Moraxellaceae</taxon>
        <taxon>Acinetobacter</taxon>
    </lineage>
</organism>
<gene>
    <name evidence="2" type="ORF">KW868_21755</name>
</gene>
<feature type="transmembrane region" description="Helical" evidence="1">
    <location>
        <begin position="6"/>
        <end position="30"/>
    </location>
</feature>
<dbReference type="RefSeq" id="WP_234624356.1">
    <property type="nucleotide sequence ID" value="NZ_JAHWXT010000013.1"/>
</dbReference>
<evidence type="ECO:0000313" key="2">
    <source>
        <dbReference type="EMBL" id="MCF0267076.1"/>
    </source>
</evidence>
<dbReference type="AlphaFoldDB" id="A0A8X8GLK9"/>
<sequence>MNGTLILGWISLILGIAFLIRAFYSLFLIFRSRLVLDLALNQKIKNFKISKKGGYAIWQEGPLFKLAPMLLIHPQITNTDLQQIVKLSPSIARASKNGFSRASMLMFYCELDVGHYCLEVLDGSSLNPIEDKISQAITDHLSIQKQADSLYNLQIRESLSKKQRIIMIICIFAGLFLLMKGLFTIITLSLGIAMEGSFT</sequence>
<evidence type="ECO:0000256" key="1">
    <source>
        <dbReference type="SAM" id="Phobius"/>
    </source>
</evidence>
<protein>
    <submittedName>
        <fullName evidence="2">Uncharacterized protein</fullName>
    </submittedName>
</protein>
<evidence type="ECO:0000313" key="3">
    <source>
        <dbReference type="Proteomes" id="UP000887320"/>
    </source>
</evidence>
<keyword evidence="1" id="KW-0812">Transmembrane</keyword>
<dbReference type="Proteomes" id="UP000887320">
    <property type="component" value="Unassembled WGS sequence"/>
</dbReference>
<keyword evidence="1" id="KW-0472">Membrane</keyword>
<dbReference type="EMBL" id="JAHWXT010000013">
    <property type="protein sequence ID" value="MCF0267076.1"/>
    <property type="molecule type" value="Genomic_DNA"/>
</dbReference>
<comment type="caution">
    <text evidence="2">The sequence shown here is derived from an EMBL/GenBank/DDBJ whole genome shotgun (WGS) entry which is preliminary data.</text>
</comment>
<accession>A0A8X8GLK9</accession>
<reference evidence="2" key="1">
    <citation type="submission" date="2021-07" db="EMBL/GenBank/DDBJ databases">
        <authorList>
            <person name="Fernandez M."/>
            <person name="Pereira P."/>
            <person name="Torres Tejerizo G.A."/>
            <person name="Gonzalez P."/>
            <person name="Agostini E."/>
        </authorList>
    </citation>
    <scope>NUCLEOTIDE SEQUENCE</scope>
    <source>
        <strain evidence="2">SFC 500-1A</strain>
    </source>
</reference>
<feature type="transmembrane region" description="Helical" evidence="1">
    <location>
        <begin position="165"/>
        <end position="193"/>
    </location>
</feature>
<name>A0A8X8GLK9_ACIGI</name>
<keyword evidence="1" id="KW-1133">Transmembrane helix</keyword>
<proteinExistence type="predicted"/>